<feature type="region of interest" description="Disordered" evidence="1">
    <location>
        <begin position="25"/>
        <end position="75"/>
    </location>
</feature>
<dbReference type="EMBL" id="JAUHJR010000007">
    <property type="protein sequence ID" value="MDN4162817.1"/>
    <property type="molecule type" value="Genomic_DNA"/>
</dbReference>
<protein>
    <recommendedName>
        <fullName evidence="5">Hedgehog/Intein (Hint) domain-containing protein</fullName>
    </recommendedName>
</protein>
<comment type="caution">
    <text evidence="3">The sequence shown here is derived from an EMBL/GenBank/DDBJ whole genome shotgun (WGS) entry which is preliminary data.</text>
</comment>
<dbReference type="RefSeq" id="WP_300961959.1">
    <property type="nucleotide sequence ID" value="NZ_JAUHJR010000007.1"/>
</dbReference>
<feature type="chain" id="PRO_5047177984" description="Hedgehog/Intein (Hint) domain-containing protein" evidence="2">
    <location>
        <begin position="24"/>
        <end position="225"/>
    </location>
</feature>
<evidence type="ECO:0000256" key="2">
    <source>
        <dbReference type="SAM" id="SignalP"/>
    </source>
</evidence>
<feature type="compositionally biased region" description="Low complexity" evidence="1">
    <location>
        <begin position="29"/>
        <end position="63"/>
    </location>
</feature>
<organism evidence="3 4">
    <name type="scientific">Nocardioides abyssi</name>
    <dbReference type="NCBI Taxonomy" id="3058370"/>
    <lineage>
        <taxon>Bacteria</taxon>
        <taxon>Bacillati</taxon>
        <taxon>Actinomycetota</taxon>
        <taxon>Actinomycetes</taxon>
        <taxon>Propionibacteriales</taxon>
        <taxon>Nocardioidaceae</taxon>
        <taxon>Nocardioides</taxon>
    </lineage>
</organism>
<sequence length="225" mass="22829">MTRTRAAYAAPLLALALLATGCAEDEPDAAPAEPSSSSSSSSSSPASSSSASPTAPGSPASGSASGGPGELVAERNGTSAPCIEQVRPGDRIALHDPVLVARGPVTITGVEPVPSDGRLRLLPDPQVVTVTADPAFGPGIQVGEDWPITATAELRRATDWAGRGDLVGREVADGERILPLLGVRLSRDVRGPVLLEGFEVRYESEDGTGSSVLAEVGSNLSPGRC</sequence>
<keyword evidence="2" id="KW-0732">Signal</keyword>
<proteinExistence type="predicted"/>
<keyword evidence="4" id="KW-1185">Reference proteome</keyword>
<evidence type="ECO:0000313" key="4">
    <source>
        <dbReference type="Proteomes" id="UP001168537"/>
    </source>
</evidence>
<reference evidence="3" key="1">
    <citation type="submission" date="2023-06" db="EMBL/GenBank/DDBJ databases">
        <title>Draft genome sequence of Nocardioides sp. SOB72.</title>
        <authorList>
            <person name="Zhang G."/>
        </authorList>
    </citation>
    <scope>NUCLEOTIDE SEQUENCE</scope>
    <source>
        <strain evidence="3">SOB72</strain>
    </source>
</reference>
<evidence type="ECO:0000313" key="3">
    <source>
        <dbReference type="EMBL" id="MDN4162817.1"/>
    </source>
</evidence>
<gene>
    <name evidence="3" type="ORF">QWY29_15720</name>
</gene>
<dbReference type="PROSITE" id="PS51257">
    <property type="entry name" value="PROKAR_LIPOPROTEIN"/>
    <property type="match status" value="1"/>
</dbReference>
<evidence type="ECO:0000256" key="1">
    <source>
        <dbReference type="SAM" id="MobiDB-lite"/>
    </source>
</evidence>
<name>A0ABT8EX95_9ACTN</name>
<dbReference type="Proteomes" id="UP001168537">
    <property type="component" value="Unassembled WGS sequence"/>
</dbReference>
<evidence type="ECO:0008006" key="5">
    <source>
        <dbReference type="Google" id="ProtNLM"/>
    </source>
</evidence>
<feature type="signal peptide" evidence="2">
    <location>
        <begin position="1"/>
        <end position="23"/>
    </location>
</feature>
<accession>A0ABT8EX95</accession>